<feature type="non-terminal residue" evidence="1">
    <location>
        <position position="224"/>
    </location>
</feature>
<dbReference type="PANTHER" id="PTHR38696:SF1">
    <property type="entry name" value="MEDIATOR OF RNA POLYMERASE II TRANSCRIPTION SUBUNIT 13"/>
    <property type="match status" value="1"/>
</dbReference>
<dbReference type="AlphaFoldDB" id="A0A1Y1XC62"/>
<name>A0A1Y1XC62_9FUNG</name>
<dbReference type="EMBL" id="MCFE01000644">
    <property type="protein sequence ID" value="ORX83307.1"/>
    <property type="molecule type" value="Genomic_DNA"/>
</dbReference>
<keyword evidence="2" id="KW-1185">Reference proteome</keyword>
<organism evidence="1 2">
    <name type="scientific">Basidiobolus meristosporus CBS 931.73</name>
    <dbReference type="NCBI Taxonomy" id="1314790"/>
    <lineage>
        <taxon>Eukaryota</taxon>
        <taxon>Fungi</taxon>
        <taxon>Fungi incertae sedis</taxon>
        <taxon>Zoopagomycota</taxon>
        <taxon>Entomophthoromycotina</taxon>
        <taxon>Basidiobolomycetes</taxon>
        <taxon>Basidiobolales</taxon>
        <taxon>Basidiobolaceae</taxon>
        <taxon>Basidiobolus</taxon>
    </lineage>
</organism>
<reference evidence="1 2" key="1">
    <citation type="submission" date="2016-07" db="EMBL/GenBank/DDBJ databases">
        <title>Pervasive Adenine N6-methylation of Active Genes in Fungi.</title>
        <authorList>
            <consortium name="DOE Joint Genome Institute"/>
            <person name="Mondo S.J."/>
            <person name="Dannebaum R.O."/>
            <person name="Kuo R.C."/>
            <person name="Labutti K."/>
            <person name="Haridas S."/>
            <person name="Kuo A."/>
            <person name="Salamov A."/>
            <person name="Ahrendt S.R."/>
            <person name="Lipzen A."/>
            <person name="Sullivan W."/>
            <person name="Andreopoulos W.B."/>
            <person name="Clum A."/>
            <person name="Lindquist E."/>
            <person name="Daum C."/>
            <person name="Ramamoorthy G.K."/>
            <person name="Gryganskyi A."/>
            <person name="Culley D."/>
            <person name="Magnuson J.K."/>
            <person name="James T.Y."/>
            <person name="O'Malley M.A."/>
            <person name="Stajich J.E."/>
            <person name="Spatafora J.W."/>
            <person name="Visel A."/>
            <person name="Grigoriev I.V."/>
        </authorList>
    </citation>
    <scope>NUCLEOTIDE SEQUENCE [LARGE SCALE GENOMIC DNA]</scope>
    <source>
        <strain evidence="1 2">CBS 931.73</strain>
    </source>
</reference>
<sequence length="224" mass="25485">PPSYQATLESSTNVCGIALNQQDLIRLIETPPALDDSFRELLQQCWPVGIQLERSYCGRPEFKLFGKPWLGQVQSHVLLIEILSFMEQKGWRYLTAADVSKKHDSKDLLFFEFTGIKYHPTIFAITFSHADCLRVISASSEVLDVVRNVLQVGGKLLQEYRHHSSREFKLLGYPWDTSGFVAAKVHVLLVNLVSALRVVGYRLHATVDMSEKGGLDSWFFRKVE</sequence>
<dbReference type="STRING" id="1314790.A0A1Y1XC62"/>
<evidence type="ECO:0000313" key="1">
    <source>
        <dbReference type="EMBL" id="ORX83307.1"/>
    </source>
</evidence>
<dbReference type="InParanoid" id="A0A1Y1XC62"/>
<proteinExistence type="predicted"/>
<gene>
    <name evidence="1" type="ORF">K493DRAFT_166414</name>
</gene>
<feature type="non-terminal residue" evidence="1">
    <location>
        <position position="1"/>
    </location>
</feature>
<comment type="caution">
    <text evidence="1">The sequence shown here is derived from an EMBL/GenBank/DDBJ whole genome shotgun (WGS) entry which is preliminary data.</text>
</comment>
<protein>
    <submittedName>
        <fullName evidence="1">Uncharacterized protein</fullName>
    </submittedName>
</protein>
<dbReference type="OrthoDB" id="58379at2759"/>
<dbReference type="Proteomes" id="UP000193498">
    <property type="component" value="Unassembled WGS sequence"/>
</dbReference>
<dbReference type="PANTHER" id="PTHR38696">
    <property type="entry name" value="MEDIATOR OF RNA POLYMERASE II TRANSCRIPTION SUBUNIT 13"/>
    <property type="match status" value="1"/>
</dbReference>
<evidence type="ECO:0000313" key="2">
    <source>
        <dbReference type="Proteomes" id="UP000193498"/>
    </source>
</evidence>
<accession>A0A1Y1XC62</accession>